<gene>
    <name evidence="1" type="ORF">ANME2D_01660</name>
</gene>
<accession>A0A062VA87</accession>
<reference evidence="1 2" key="1">
    <citation type="journal article" date="2013" name="Nature">
        <title>Anaerobic oxidation of methane coupled to nitrate reduction in a novel archaeal lineage.</title>
        <authorList>
            <person name="Haroon M.F."/>
            <person name="Hu S."/>
            <person name="Shi Y."/>
            <person name="Imelfort M."/>
            <person name="Keller J."/>
            <person name="Hugenholtz P."/>
            <person name="Yuan Z."/>
            <person name="Tyson G.W."/>
        </authorList>
    </citation>
    <scope>NUCLEOTIDE SEQUENCE [LARGE SCALE GENOMIC DNA]</scope>
    <source>
        <strain evidence="1 2">ANME-2d</strain>
    </source>
</reference>
<dbReference type="AlphaFoldDB" id="A0A062VA87"/>
<name>A0A062VA87_9EURY</name>
<protein>
    <recommendedName>
        <fullName evidence="3">DUF366 domain-containing protein</fullName>
    </recommendedName>
</protein>
<comment type="caution">
    <text evidence="1">The sequence shown here is derived from an EMBL/GenBank/DDBJ whole genome shotgun (WGS) entry which is preliminary data.</text>
</comment>
<dbReference type="Pfam" id="PF04017">
    <property type="entry name" value="DUF366"/>
    <property type="match status" value="1"/>
</dbReference>
<dbReference type="SUPFAM" id="SSF55681">
    <property type="entry name" value="Class II aaRS and biotin synthetases"/>
    <property type="match status" value="1"/>
</dbReference>
<proteinExistence type="predicted"/>
<dbReference type="Gene3D" id="3.30.930.10">
    <property type="entry name" value="Bira Bifunctional Protein, Domain 2"/>
    <property type="match status" value="1"/>
</dbReference>
<evidence type="ECO:0008006" key="3">
    <source>
        <dbReference type="Google" id="ProtNLM"/>
    </source>
</evidence>
<keyword evidence="2" id="KW-1185">Reference proteome</keyword>
<dbReference type="InterPro" id="IPR007162">
    <property type="entry name" value="DUF366"/>
</dbReference>
<dbReference type="Proteomes" id="UP000027153">
    <property type="component" value="Unassembled WGS sequence"/>
</dbReference>
<organism evidence="1 2">
    <name type="scientific">Candidatus Methanoperedens nitratireducens</name>
    <dbReference type="NCBI Taxonomy" id="1392998"/>
    <lineage>
        <taxon>Archaea</taxon>
        <taxon>Methanobacteriati</taxon>
        <taxon>Methanobacteriota</taxon>
        <taxon>Stenosarchaea group</taxon>
        <taxon>Methanomicrobia</taxon>
        <taxon>Methanosarcinales</taxon>
        <taxon>ANME-2 cluster</taxon>
        <taxon>Candidatus Methanoperedentaceae</taxon>
        <taxon>Candidatus Methanoperedens</taxon>
    </lineage>
</organism>
<dbReference type="EMBL" id="JMIY01000003">
    <property type="protein sequence ID" value="KCZ72255.1"/>
    <property type="molecule type" value="Genomic_DNA"/>
</dbReference>
<sequence>MLMIYRILTGTIKYDGSQIAPLWAYDMGIEGDSIVIFHGPMDVTPDNMKDLEDRKAKKTIRGDQLIHIIVERFDSPASMRLAYYMQRLLIVCIKDTLDKHGIKTIRNGDDLFIDDRKLTVSIASAGVSSEKIHCGINITTQGTPDDVKTAALEEFGIKEWETLAQEIARTFVHEYGDIESDIVKTKSL</sequence>
<evidence type="ECO:0000313" key="2">
    <source>
        <dbReference type="Proteomes" id="UP000027153"/>
    </source>
</evidence>
<dbReference type="PIRSF" id="PIRSF006503">
    <property type="entry name" value="UCP006503"/>
    <property type="match status" value="1"/>
</dbReference>
<dbReference type="InterPro" id="IPR045864">
    <property type="entry name" value="aa-tRNA-synth_II/BPL/LPL"/>
</dbReference>
<evidence type="ECO:0000313" key="1">
    <source>
        <dbReference type="EMBL" id="KCZ72255.1"/>
    </source>
</evidence>